<dbReference type="SUPFAM" id="SSF63712">
    <property type="entry name" value="Nicotinic receptor ligand binding domain-like"/>
    <property type="match status" value="1"/>
</dbReference>
<comment type="caution">
    <text evidence="21">The sequence shown here is derived from an EMBL/GenBank/DDBJ whole genome shotgun (WGS) entry which is preliminary data.</text>
</comment>
<dbReference type="InterPro" id="IPR036719">
    <property type="entry name" value="Neuro-gated_channel_TM_sf"/>
</dbReference>
<dbReference type="Proteomes" id="UP000783686">
    <property type="component" value="Unassembled WGS sequence"/>
</dbReference>
<evidence type="ECO:0000256" key="3">
    <source>
        <dbReference type="ARBA" id="ARBA00022475"/>
    </source>
</evidence>
<dbReference type="InterPro" id="IPR018000">
    <property type="entry name" value="Neurotransmitter_ion_chnl_CS"/>
</dbReference>
<keyword evidence="10" id="KW-1015">Disulfide bond</keyword>
<evidence type="ECO:0000256" key="11">
    <source>
        <dbReference type="ARBA" id="ARBA00023170"/>
    </source>
</evidence>
<dbReference type="GO" id="GO:0022848">
    <property type="term" value="F:acetylcholine-gated monoatomic cation-selective channel activity"/>
    <property type="evidence" value="ECO:0007669"/>
    <property type="project" value="InterPro"/>
</dbReference>
<evidence type="ECO:0000256" key="14">
    <source>
        <dbReference type="ARBA" id="ARBA00023286"/>
    </source>
</evidence>
<keyword evidence="8 17" id="KW-0406">Ion transport</keyword>
<dbReference type="Gene3D" id="2.70.170.10">
    <property type="entry name" value="Neurotransmitter-gated ion-channel ligand-binding domain"/>
    <property type="match status" value="1"/>
</dbReference>
<keyword evidence="7" id="KW-0770">Synapse</keyword>
<dbReference type="Proteomes" id="UP000614601">
    <property type="component" value="Unassembled WGS sequence"/>
</dbReference>
<evidence type="ECO:0000256" key="13">
    <source>
        <dbReference type="ARBA" id="ARBA00023257"/>
    </source>
</evidence>
<dbReference type="InterPro" id="IPR006029">
    <property type="entry name" value="Neurotrans-gated_channel_TM"/>
</dbReference>
<evidence type="ECO:0000256" key="12">
    <source>
        <dbReference type="ARBA" id="ARBA00023180"/>
    </source>
</evidence>
<keyword evidence="15 17" id="KW-0407">Ion channel</keyword>
<evidence type="ECO:0000256" key="8">
    <source>
        <dbReference type="ARBA" id="ARBA00023065"/>
    </source>
</evidence>
<dbReference type="SUPFAM" id="SSF90112">
    <property type="entry name" value="Neurotransmitter-gated ion-channel transmembrane pore"/>
    <property type="match status" value="1"/>
</dbReference>
<evidence type="ECO:0000256" key="4">
    <source>
        <dbReference type="ARBA" id="ARBA00022692"/>
    </source>
</evidence>
<keyword evidence="4 17" id="KW-0812">Transmembrane</keyword>
<dbReference type="PROSITE" id="PS00236">
    <property type="entry name" value="NEUROTR_ION_CHANNEL"/>
    <property type="match status" value="1"/>
</dbReference>
<evidence type="ECO:0000256" key="5">
    <source>
        <dbReference type="ARBA" id="ARBA00022729"/>
    </source>
</evidence>
<evidence type="ECO:0000313" key="22">
    <source>
        <dbReference type="Proteomes" id="UP000614601"/>
    </source>
</evidence>
<feature type="domain" description="Neurotransmitter-gated ion-channel transmembrane" evidence="20">
    <location>
        <begin position="174"/>
        <end position="377"/>
    </location>
</feature>
<organism evidence="21 22">
    <name type="scientific">Bursaphelenchus okinawaensis</name>
    <dbReference type="NCBI Taxonomy" id="465554"/>
    <lineage>
        <taxon>Eukaryota</taxon>
        <taxon>Metazoa</taxon>
        <taxon>Ecdysozoa</taxon>
        <taxon>Nematoda</taxon>
        <taxon>Chromadorea</taxon>
        <taxon>Rhabditida</taxon>
        <taxon>Tylenchina</taxon>
        <taxon>Tylenchomorpha</taxon>
        <taxon>Aphelenchoidea</taxon>
        <taxon>Aphelenchoididae</taxon>
        <taxon>Bursaphelenchus</taxon>
    </lineage>
</organism>
<proteinExistence type="inferred from homology"/>
<dbReference type="CDD" id="cd18997">
    <property type="entry name" value="LGIC_ECD_nAChR"/>
    <property type="match status" value="1"/>
</dbReference>
<evidence type="ECO:0000256" key="15">
    <source>
        <dbReference type="ARBA" id="ARBA00023303"/>
    </source>
</evidence>
<dbReference type="AlphaFoldDB" id="A0A811LM20"/>
<keyword evidence="13" id="KW-0628">Postsynaptic cell membrane</keyword>
<dbReference type="InterPro" id="IPR002394">
    <property type="entry name" value="Nicotinic_acetylcholine_rcpt"/>
</dbReference>
<feature type="domain" description="Neurotransmitter-gated ion-channel ligand-binding" evidence="19">
    <location>
        <begin position="2"/>
        <end position="166"/>
    </location>
</feature>
<dbReference type="EMBL" id="CAJFDH010000006">
    <property type="protein sequence ID" value="CAD5228744.1"/>
    <property type="molecule type" value="Genomic_DNA"/>
</dbReference>
<dbReference type="OrthoDB" id="5975154at2759"/>
<evidence type="ECO:0000256" key="9">
    <source>
        <dbReference type="ARBA" id="ARBA00023136"/>
    </source>
</evidence>
<evidence type="ECO:0000259" key="20">
    <source>
        <dbReference type="Pfam" id="PF02932"/>
    </source>
</evidence>
<dbReference type="Gene3D" id="1.20.58.390">
    <property type="entry name" value="Neurotransmitter-gated ion-channel transmembrane domain"/>
    <property type="match status" value="1"/>
</dbReference>
<feature type="transmembrane region" description="Helical" evidence="17">
    <location>
        <begin position="228"/>
        <end position="253"/>
    </location>
</feature>
<evidence type="ECO:0008006" key="23">
    <source>
        <dbReference type="Google" id="ProtNLM"/>
    </source>
</evidence>
<dbReference type="PRINTS" id="PR00254">
    <property type="entry name" value="NICOTINICR"/>
</dbReference>
<reference evidence="21" key="1">
    <citation type="submission" date="2020-09" db="EMBL/GenBank/DDBJ databases">
        <authorList>
            <person name="Kikuchi T."/>
        </authorList>
    </citation>
    <scope>NUCLEOTIDE SEQUENCE</scope>
    <source>
        <strain evidence="21">SH1</strain>
    </source>
</reference>
<protein>
    <recommendedName>
        <fullName evidence="23">Neur_chan_LBD domain-containing protein</fullName>
    </recommendedName>
</protein>
<keyword evidence="22" id="KW-1185">Reference proteome</keyword>
<feature type="compositionally biased region" description="Low complexity" evidence="18">
    <location>
        <begin position="293"/>
        <end position="308"/>
    </location>
</feature>
<dbReference type="Pfam" id="PF02931">
    <property type="entry name" value="Neur_chan_LBD"/>
    <property type="match status" value="1"/>
</dbReference>
<sequence>MVTLVIWLQQTWTDYKLKWDPEEYGNITEIRLPNDAVWKPDIFLFHSADENFDARFAVNYVVTHTGNVLQAPPAILKSSCAIDITWFPFDEQFCFLKYGSWTYSRREVNLFIEDSRLTENHKMDLQYYVPNGAWDIVGTPAYRKPSEYEGAQYVELMFYMWLRRKTIYYGINWIIPSILFLLSNILGFSLPSECGEKFTLQTNNLLSVTMFLGMVAEVTPPTSTSVPIIGAFFALQMVLLGSSVIITILLISISFRSPKTHEMSPFLRLIFLEWVPWLCLMTRPDVKFTRPGSQSKTAASSLSDSRSSKSSDAIQTHLTTETLLWDTLKMLRCYLAESKQRAEEEEAEEIEQADWRFMAMAIDRFCMFLYAFLSIVLPVAMYCSIPEQEFRGEVY</sequence>
<evidence type="ECO:0000256" key="1">
    <source>
        <dbReference type="ARBA" id="ARBA00009237"/>
    </source>
</evidence>
<comment type="similarity">
    <text evidence="1">Belongs to the ligand-gated ion channel (TC 1.A.9) family. Acetylcholine receptor (TC 1.A.9.1) subfamily.</text>
</comment>
<feature type="transmembrane region" description="Helical" evidence="17">
    <location>
        <begin position="365"/>
        <end position="385"/>
    </location>
</feature>
<dbReference type="EMBL" id="CAJFCW020000006">
    <property type="protein sequence ID" value="CAG9124947.1"/>
    <property type="molecule type" value="Genomic_DNA"/>
</dbReference>
<evidence type="ECO:0000256" key="16">
    <source>
        <dbReference type="ARBA" id="ARBA00034104"/>
    </source>
</evidence>
<keyword evidence="2 17" id="KW-0813">Transport</keyword>
<dbReference type="PRINTS" id="PR00252">
    <property type="entry name" value="NRIONCHANNEL"/>
</dbReference>
<evidence type="ECO:0000259" key="19">
    <source>
        <dbReference type="Pfam" id="PF02931"/>
    </source>
</evidence>
<dbReference type="PANTHER" id="PTHR18945">
    <property type="entry name" value="NEUROTRANSMITTER GATED ION CHANNEL"/>
    <property type="match status" value="1"/>
</dbReference>
<evidence type="ECO:0000256" key="6">
    <source>
        <dbReference type="ARBA" id="ARBA00022989"/>
    </source>
</evidence>
<dbReference type="InterPro" id="IPR006202">
    <property type="entry name" value="Neur_chan_lig-bd"/>
</dbReference>
<evidence type="ECO:0000256" key="7">
    <source>
        <dbReference type="ARBA" id="ARBA00023018"/>
    </source>
</evidence>
<dbReference type="InterPro" id="IPR006201">
    <property type="entry name" value="Neur_channel"/>
</dbReference>
<evidence type="ECO:0000313" key="21">
    <source>
        <dbReference type="EMBL" id="CAD5228744.1"/>
    </source>
</evidence>
<evidence type="ECO:0000256" key="10">
    <source>
        <dbReference type="ARBA" id="ARBA00023157"/>
    </source>
</evidence>
<dbReference type="InterPro" id="IPR038050">
    <property type="entry name" value="Neuro_actylchol_rec"/>
</dbReference>
<keyword evidence="9 17" id="KW-0472">Membrane</keyword>
<evidence type="ECO:0000256" key="2">
    <source>
        <dbReference type="ARBA" id="ARBA00022448"/>
    </source>
</evidence>
<dbReference type="Pfam" id="PF02932">
    <property type="entry name" value="Neur_chan_memb"/>
    <property type="match status" value="1"/>
</dbReference>
<feature type="region of interest" description="Disordered" evidence="18">
    <location>
        <begin position="289"/>
        <end position="308"/>
    </location>
</feature>
<keyword evidence="3" id="KW-1003">Cell membrane</keyword>
<comment type="caution">
    <text evidence="17">Lacks conserved residue(s) required for the propagation of feature annotation.</text>
</comment>
<dbReference type="GO" id="GO:0004888">
    <property type="term" value="F:transmembrane signaling receptor activity"/>
    <property type="evidence" value="ECO:0007669"/>
    <property type="project" value="InterPro"/>
</dbReference>
<keyword evidence="6 17" id="KW-1133">Transmembrane helix</keyword>
<keyword evidence="11" id="KW-0675">Receptor</keyword>
<dbReference type="InterPro" id="IPR036734">
    <property type="entry name" value="Neur_chan_lig-bd_sf"/>
</dbReference>
<comment type="subcellular location">
    <subcellularLocation>
        <location evidence="16">Postsynaptic cell membrane</location>
        <topology evidence="16">Multi-pass membrane protein</topology>
    </subcellularLocation>
</comment>
<gene>
    <name evidence="21" type="ORF">BOKJ2_LOCUS12831</name>
</gene>
<keyword evidence="5" id="KW-0732">Signal</keyword>
<accession>A0A811LM20</accession>
<dbReference type="CDD" id="cd19051">
    <property type="entry name" value="LGIC_TM_cation"/>
    <property type="match status" value="1"/>
</dbReference>
<keyword evidence="14" id="KW-1071">Ligand-gated ion channel</keyword>
<feature type="transmembrane region" description="Helical" evidence="17">
    <location>
        <begin position="167"/>
        <end position="186"/>
    </location>
</feature>
<keyword evidence="12" id="KW-0325">Glycoprotein</keyword>
<dbReference type="FunFam" id="2.70.170.10:FF:000016">
    <property type="entry name" value="Nicotinic acetylcholine receptor subunit"/>
    <property type="match status" value="1"/>
</dbReference>
<dbReference type="GO" id="GO:0045211">
    <property type="term" value="C:postsynaptic membrane"/>
    <property type="evidence" value="ECO:0007669"/>
    <property type="project" value="UniProtKB-SubCell"/>
</dbReference>
<evidence type="ECO:0000256" key="17">
    <source>
        <dbReference type="RuleBase" id="RU000687"/>
    </source>
</evidence>
<evidence type="ECO:0000256" key="18">
    <source>
        <dbReference type="SAM" id="MobiDB-lite"/>
    </source>
</evidence>
<name>A0A811LM20_9BILA</name>